<reference evidence="1" key="1">
    <citation type="submission" date="2014-11" db="EMBL/GenBank/DDBJ databases">
        <authorList>
            <person name="Amaro Gonzalez C."/>
        </authorList>
    </citation>
    <scope>NUCLEOTIDE SEQUENCE</scope>
</reference>
<evidence type="ECO:0000313" key="1">
    <source>
        <dbReference type="EMBL" id="JAI01954.1"/>
    </source>
</evidence>
<protein>
    <submittedName>
        <fullName evidence="1">Uncharacterized protein</fullName>
    </submittedName>
</protein>
<sequence>MTVYEYSREAWPSQNTHCLWPCSFHSFMICLTVSNSRGSTFTVMNMEFNIWLVYTIYDSTPQN</sequence>
<dbReference type="AlphaFoldDB" id="A0A0E9XJU1"/>
<dbReference type="EMBL" id="GBXM01006624">
    <property type="protein sequence ID" value="JAI01954.1"/>
    <property type="molecule type" value="Transcribed_RNA"/>
</dbReference>
<accession>A0A0E9XJU1</accession>
<reference evidence="1" key="2">
    <citation type="journal article" date="2015" name="Fish Shellfish Immunol.">
        <title>Early steps in the European eel (Anguilla anguilla)-Vibrio vulnificus interaction in the gills: Role of the RtxA13 toxin.</title>
        <authorList>
            <person name="Callol A."/>
            <person name="Pajuelo D."/>
            <person name="Ebbesson L."/>
            <person name="Teles M."/>
            <person name="MacKenzie S."/>
            <person name="Amaro C."/>
        </authorList>
    </citation>
    <scope>NUCLEOTIDE SEQUENCE</scope>
</reference>
<organism evidence="1">
    <name type="scientific">Anguilla anguilla</name>
    <name type="common">European freshwater eel</name>
    <name type="synonym">Muraena anguilla</name>
    <dbReference type="NCBI Taxonomy" id="7936"/>
    <lineage>
        <taxon>Eukaryota</taxon>
        <taxon>Metazoa</taxon>
        <taxon>Chordata</taxon>
        <taxon>Craniata</taxon>
        <taxon>Vertebrata</taxon>
        <taxon>Euteleostomi</taxon>
        <taxon>Actinopterygii</taxon>
        <taxon>Neopterygii</taxon>
        <taxon>Teleostei</taxon>
        <taxon>Anguilliformes</taxon>
        <taxon>Anguillidae</taxon>
        <taxon>Anguilla</taxon>
    </lineage>
</organism>
<proteinExistence type="predicted"/>
<name>A0A0E9XJU1_ANGAN</name>